<gene>
    <name evidence="1" type="ORF">SAMN06296036_1101</name>
</gene>
<proteinExistence type="predicted"/>
<dbReference type="EMBL" id="FWZT01000010">
    <property type="protein sequence ID" value="SMF32103.1"/>
    <property type="molecule type" value="Genomic_DNA"/>
</dbReference>
<organism evidence="1 2">
    <name type="scientific">Pseudobacteriovorax antillogorgiicola</name>
    <dbReference type="NCBI Taxonomy" id="1513793"/>
    <lineage>
        <taxon>Bacteria</taxon>
        <taxon>Pseudomonadati</taxon>
        <taxon>Bdellovibrionota</taxon>
        <taxon>Oligoflexia</taxon>
        <taxon>Oligoflexales</taxon>
        <taxon>Pseudobacteriovoracaceae</taxon>
        <taxon>Pseudobacteriovorax</taxon>
    </lineage>
</organism>
<reference evidence="2" key="1">
    <citation type="submission" date="2017-04" db="EMBL/GenBank/DDBJ databases">
        <authorList>
            <person name="Varghese N."/>
            <person name="Submissions S."/>
        </authorList>
    </citation>
    <scope>NUCLEOTIDE SEQUENCE [LARGE SCALE GENOMIC DNA]</scope>
    <source>
        <strain evidence="2">RKEM611</strain>
    </source>
</reference>
<protein>
    <submittedName>
        <fullName evidence="1">Uncharacterized protein</fullName>
    </submittedName>
</protein>
<evidence type="ECO:0000313" key="2">
    <source>
        <dbReference type="Proteomes" id="UP000192907"/>
    </source>
</evidence>
<name>A0A1Y6BWA7_9BACT</name>
<evidence type="ECO:0000313" key="1">
    <source>
        <dbReference type="EMBL" id="SMF32103.1"/>
    </source>
</evidence>
<dbReference type="STRING" id="1513793.SAMN06296036_1101"/>
<sequence length="257" mass="28091">MKLVISFIIITLCQPTFSQVHGGPTAIFLSEPFQATRVNSYSTVFGIHLHEPGKFDLQISATSLNQSKVGYVQALYKGLSLLVENIDFGAILGIRSGLGLLEIDGLGFTTQHAALGAFVRSNSNPVTIELSYLTLIPQTASKADIDSFEIRYNRKAIEKYSIDAETSGMLSFAAGLDYVSAVEGRYEYIDFEAIDRTGSTFFWYGKLKVRLNPNLSLAVGIHQANQEIDEQVYARVFGSVADLELFQGGSLALLATL</sequence>
<dbReference type="Proteomes" id="UP000192907">
    <property type="component" value="Unassembled WGS sequence"/>
</dbReference>
<keyword evidence="2" id="KW-1185">Reference proteome</keyword>
<dbReference type="RefSeq" id="WP_132320641.1">
    <property type="nucleotide sequence ID" value="NZ_FWZT01000010.1"/>
</dbReference>
<dbReference type="AlphaFoldDB" id="A0A1Y6BWA7"/>
<accession>A0A1Y6BWA7</accession>